<accession>A7TD63</accession>
<evidence type="ECO:0008006" key="3">
    <source>
        <dbReference type="Google" id="ProtNLM"/>
    </source>
</evidence>
<dbReference type="AlphaFoldDB" id="A7TD63"/>
<protein>
    <recommendedName>
        <fullName evidence="3">Tick transposon</fullName>
    </recommendedName>
</protein>
<organism evidence="1 2">
    <name type="scientific">Nematostella vectensis</name>
    <name type="common">Starlet sea anemone</name>
    <dbReference type="NCBI Taxonomy" id="45351"/>
    <lineage>
        <taxon>Eukaryota</taxon>
        <taxon>Metazoa</taxon>
        <taxon>Cnidaria</taxon>
        <taxon>Anthozoa</taxon>
        <taxon>Hexacorallia</taxon>
        <taxon>Actiniaria</taxon>
        <taxon>Edwardsiidae</taxon>
        <taxon>Nematostella</taxon>
    </lineage>
</organism>
<dbReference type="PhylomeDB" id="A7TD63"/>
<evidence type="ECO:0000313" key="2">
    <source>
        <dbReference type="Proteomes" id="UP000001593"/>
    </source>
</evidence>
<gene>
    <name evidence="1" type="ORF">NEMVEDRAFT_v1g155784</name>
</gene>
<proteinExistence type="predicted"/>
<dbReference type="Proteomes" id="UP000001593">
    <property type="component" value="Unassembled WGS sequence"/>
</dbReference>
<dbReference type="InParanoid" id="A7TD63"/>
<dbReference type="STRING" id="45351.A7TD63"/>
<reference evidence="1 2" key="1">
    <citation type="journal article" date="2007" name="Science">
        <title>Sea anemone genome reveals ancestral eumetazoan gene repertoire and genomic organization.</title>
        <authorList>
            <person name="Putnam N.H."/>
            <person name="Srivastava M."/>
            <person name="Hellsten U."/>
            <person name="Dirks B."/>
            <person name="Chapman J."/>
            <person name="Salamov A."/>
            <person name="Terry A."/>
            <person name="Shapiro H."/>
            <person name="Lindquist E."/>
            <person name="Kapitonov V.V."/>
            <person name="Jurka J."/>
            <person name="Genikhovich G."/>
            <person name="Grigoriev I.V."/>
            <person name="Lucas S.M."/>
            <person name="Steele R.E."/>
            <person name="Finnerty J.R."/>
            <person name="Technau U."/>
            <person name="Martindale M.Q."/>
            <person name="Rokhsar D.S."/>
        </authorList>
    </citation>
    <scope>NUCLEOTIDE SEQUENCE [LARGE SCALE GENOMIC DNA]</scope>
    <source>
        <strain evidence="2">CH2 X CH6</strain>
    </source>
</reference>
<evidence type="ECO:0000313" key="1">
    <source>
        <dbReference type="EMBL" id="EDO25992.1"/>
    </source>
</evidence>
<dbReference type="OMA" id="VWGNTYS"/>
<feature type="non-terminal residue" evidence="1">
    <location>
        <position position="1"/>
    </location>
</feature>
<sequence length="87" mass="10386">KYLGIMIDSHLNWKCHITELCKKLKRNLGALSKIRYFVNINILKQLYYSLVFPHITYGILVWGNTYSTTLKPLFLMQKRAIRIMTFF</sequence>
<dbReference type="EMBL" id="DS477326">
    <property type="protein sequence ID" value="EDO25992.1"/>
    <property type="molecule type" value="Genomic_DNA"/>
</dbReference>
<name>A7TD63_NEMVE</name>
<keyword evidence="2" id="KW-1185">Reference proteome</keyword>
<dbReference type="HOGENOM" id="CLU_2565039_0_0_1"/>